<gene>
    <name evidence="2" type="ORF">FHS74_006012</name>
</gene>
<dbReference type="PROSITE" id="PS50234">
    <property type="entry name" value="VWFA"/>
    <property type="match status" value="1"/>
</dbReference>
<evidence type="ECO:0000259" key="1">
    <source>
        <dbReference type="PROSITE" id="PS50234"/>
    </source>
</evidence>
<name>A0A7X0B495_9PROT</name>
<evidence type="ECO:0000313" key="2">
    <source>
        <dbReference type="EMBL" id="MBB6255413.1"/>
    </source>
</evidence>
<organism evidence="2 3">
    <name type="scientific">Nitrospirillum iridis</name>
    <dbReference type="NCBI Taxonomy" id="765888"/>
    <lineage>
        <taxon>Bacteria</taxon>
        <taxon>Pseudomonadati</taxon>
        <taxon>Pseudomonadota</taxon>
        <taxon>Alphaproteobacteria</taxon>
        <taxon>Rhodospirillales</taxon>
        <taxon>Azospirillaceae</taxon>
        <taxon>Nitrospirillum</taxon>
    </lineage>
</organism>
<dbReference type="SUPFAM" id="SSF53300">
    <property type="entry name" value="vWA-like"/>
    <property type="match status" value="1"/>
</dbReference>
<accession>A0A7X0B495</accession>
<dbReference type="EMBL" id="JACIIZ010000036">
    <property type="protein sequence ID" value="MBB6255413.1"/>
    <property type="molecule type" value="Genomic_DNA"/>
</dbReference>
<keyword evidence="3" id="KW-1185">Reference proteome</keyword>
<comment type="caution">
    <text evidence="2">The sequence shown here is derived from an EMBL/GenBank/DDBJ whole genome shotgun (WGS) entry which is preliminary data.</text>
</comment>
<dbReference type="InterPro" id="IPR036465">
    <property type="entry name" value="vWFA_dom_sf"/>
</dbReference>
<dbReference type="Gene3D" id="3.40.50.410">
    <property type="entry name" value="von Willebrand factor, type A domain"/>
    <property type="match status" value="1"/>
</dbReference>
<feature type="domain" description="VWFA" evidence="1">
    <location>
        <begin position="1"/>
        <end position="168"/>
    </location>
</feature>
<dbReference type="AlphaFoldDB" id="A0A7X0B495"/>
<dbReference type="CDD" id="cd00198">
    <property type="entry name" value="vWFA"/>
    <property type="match status" value="1"/>
</dbReference>
<dbReference type="Pfam" id="PF00092">
    <property type="entry name" value="VWA"/>
    <property type="match status" value="1"/>
</dbReference>
<dbReference type="Proteomes" id="UP000539175">
    <property type="component" value="Unassembled WGS sequence"/>
</dbReference>
<reference evidence="2 3" key="1">
    <citation type="submission" date="2020-08" db="EMBL/GenBank/DDBJ databases">
        <title>Genomic Encyclopedia of Type Strains, Phase IV (KMG-IV): sequencing the most valuable type-strain genomes for metagenomic binning, comparative biology and taxonomic classification.</title>
        <authorList>
            <person name="Goeker M."/>
        </authorList>
    </citation>
    <scope>NUCLEOTIDE SEQUENCE [LARGE SCALE GENOMIC DNA]</scope>
    <source>
        <strain evidence="2 3">DSM 22198</strain>
    </source>
</reference>
<sequence length="188" mass="19425">MSGQPAKDVNEAVETMVEEMRLLSQGMKPYFKISVISFGSDSTILAKAQSESQINLGAITKFGGNSGSTNAAAALSDAYNILASNGGSSTDFDPFVFFLSDGSPDNSQLALDAGLRIKSLALPAGTPRIVTIGIGSPADAFMSSLATNPELYKKLQKSSDIKDLLPAVGTIAGTKTGADGVVEAIMQL</sequence>
<dbReference type="InterPro" id="IPR002035">
    <property type="entry name" value="VWF_A"/>
</dbReference>
<protein>
    <submittedName>
        <fullName evidence="2">Uncharacterized protein YegL</fullName>
    </submittedName>
</protein>
<proteinExistence type="predicted"/>
<evidence type="ECO:0000313" key="3">
    <source>
        <dbReference type="Proteomes" id="UP000539175"/>
    </source>
</evidence>